<dbReference type="RefSeq" id="WP_037233655.1">
    <property type="nucleotide sequence ID" value="NZ_JAEMUK010000017.1"/>
</dbReference>
<keyword evidence="1" id="KW-1133">Transmembrane helix</keyword>
<name>A0A8I1GDB3_9HYPH</name>
<reference evidence="2 3" key="1">
    <citation type="submission" date="2020-12" db="EMBL/GenBank/DDBJ databases">
        <title>Revised draft genomes of Rhodomicrobium vannielii ATCC 17100 and Rhodomicrobium udaipurense JA643.</title>
        <authorList>
            <person name="Conners E.M."/>
            <person name="Davenport E.J."/>
            <person name="Bose A."/>
        </authorList>
    </citation>
    <scope>NUCLEOTIDE SEQUENCE [LARGE SCALE GENOMIC DNA]</scope>
    <source>
        <strain evidence="2 3">JA643</strain>
    </source>
</reference>
<organism evidence="2 3">
    <name type="scientific">Rhodomicrobium udaipurense</name>
    <dbReference type="NCBI Taxonomy" id="1202716"/>
    <lineage>
        <taxon>Bacteria</taxon>
        <taxon>Pseudomonadati</taxon>
        <taxon>Pseudomonadota</taxon>
        <taxon>Alphaproteobacteria</taxon>
        <taxon>Hyphomicrobiales</taxon>
        <taxon>Hyphomicrobiaceae</taxon>
        <taxon>Rhodomicrobium</taxon>
    </lineage>
</organism>
<dbReference type="Proteomes" id="UP000623250">
    <property type="component" value="Unassembled WGS sequence"/>
</dbReference>
<gene>
    <name evidence="2" type="ORF">JDN41_09420</name>
</gene>
<protein>
    <submittedName>
        <fullName evidence="2">Uncharacterized protein</fullName>
    </submittedName>
</protein>
<evidence type="ECO:0000313" key="3">
    <source>
        <dbReference type="Proteomes" id="UP000623250"/>
    </source>
</evidence>
<feature type="transmembrane region" description="Helical" evidence="1">
    <location>
        <begin position="17"/>
        <end position="36"/>
    </location>
</feature>
<evidence type="ECO:0000256" key="1">
    <source>
        <dbReference type="SAM" id="Phobius"/>
    </source>
</evidence>
<keyword evidence="1" id="KW-0472">Membrane</keyword>
<evidence type="ECO:0000313" key="2">
    <source>
        <dbReference type="EMBL" id="MBJ7543780.1"/>
    </source>
</evidence>
<dbReference type="AlphaFoldDB" id="A0A8I1GDB3"/>
<keyword evidence="3" id="KW-1185">Reference proteome</keyword>
<comment type="caution">
    <text evidence="2">The sequence shown here is derived from an EMBL/GenBank/DDBJ whole genome shotgun (WGS) entry which is preliminary data.</text>
</comment>
<dbReference type="EMBL" id="JAEMUK010000017">
    <property type="protein sequence ID" value="MBJ7543780.1"/>
    <property type="molecule type" value="Genomic_DNA"/>
</dbReference>
<sequence>MTGVWQELADSLPRQYWIIWICAAVALSFAVCSFYSRSYGRDTLRQPPGSRIALAVDETFAPSERFAGFVHEASGTSLILTDLPLVAFEQFSKLGNAAERLKAQGVSGVSQHLLPSRGGDYIYFRGEKTTSLIDYAKYILIFRDAGATGMVTANIPVAALSSGVVTEPQIETILASATIRAKAAEGKPLFSMSYSGPFEEDPSLLGTTKGYRLKGAEKAHASGGRGSQPLFLVAPSLARVPVEDIGAFSRRAFDGIEQFRDKQLLETSEMKIAGLDAVEAIGRGINGGTGRPTLLFQVVVAARKGGYFRLLGMAPEDARENYLPEFRKMARGFQPHD</sequence>
<accession>A0A8I1GDB3</accession>
<proteinExistence type="predicted"/>
<keyword evidence="1" id="KW-0812">Transmembrane</keyword>